<dbReference type="PROSITE" id="PS50995">
    <property type="entry name" value="HTH_MARR_2"/>
    <property type="match status" value="1"/>
</dbReference>
<dbReference type="InterPro" id="IPR036388">
    <property type="entry name" value="WH-like_DNA-bd_sf"/>
</dbReference>
<evidence type="ECO:0000313" key="4">
    <source>
        <dbReference type="Proteomes" id="UP000584867"/>
    </source>
</evidence>
<evidence type="ECO:0000313" key="3">
    <source>
        <dbReference type="EMBL" id="MBB5066562.1"/>
    </source>
</evidence>
<dbReference type="Proteomes" id="UP000584867">
    <property type="component" value="Unassembled WGS sequence"/>
</dbReference>
<gene>
    <name evidence="3" type="ORF">HDF15_004942</name>
</gene>
<dbReference type="SMART" id="SM00347">
    <property type="entry name" value="HTH_MARR"/>
    <property type="match status" value="1"/>
</dbReference>
<organism evidence="3 4">
    <name type="scientific">Granulicella mallensis</name>
    <dbReference type="NCBI Taxonomy" id="940614"/>
    <lineage>
        <taxon>Bacteria</taxon>
        <taxon>Pseudomonadati</taxon>
        <taxon>Acidobacteriota</taxon>
        <taxon>Terriglobia</taxon>
        <taxon>Terriglobales</taxon>
        <taxon>Acidobacteriaceae</taxon>
        <taxon>Granulicella</taxon>
    </lineage>
</organism>
<accession>A0A7W7ZUS4</accession>
<dbReference type="SUPFAM" id="SSF46785">
    <property type="entry name" value="Winged helix' DNA-binding domain"/>
    <property type="match status" value="1"/>
</dbReference>
<dbReference type="AlphaFoldDB" id="A0A7W7ZUS4"/>
<dbReference type="GO" id="GO:0003677">
    <property type="term" value="F:DNA binding"/>
    <property type="evidence" value="ECO:0007669"/>
    <property type="project" value="UniProtKB-KW"/>
</dbReference>
<dbReference type="RefSeq" id="WP_184260351.1">
    <property type="nucleotide sequence ID" value="NZ_JACHIO010000029.1"/>
</dbReference>
<dbReference type="GO" id="GO:0003700">
    <property type="term" value="F:DNA-binding transcription factor activity"/>
    <property type="evidence" value="ECO:0007669"/>
    <property type="project" value="InterPro"/>
</dbReference>
<reference evidence="3 4" key="1">
    <citation type="submission" date="2020-08" db="EMBL/GenBank/DDBJ databases">
        <title>Genomic Encyclopedia of Type Strains, Phase IV (KMG-V): Genome sequencing to study the core and pangenomes of soil and plant-associated prokaryotes.</title>
        <authorList>
            <person name="Whitman W."/>
        </authorList>
    </citation>
    <scope>NUCLEOTIDE SEQUENCE [LARGE SCALE GENOMIC DNA]</scope>
    <source>
        <strain evidence="3 4">X5P3</strain>
    </source>
</reference>
<proteinExistence type="predicted"/>
<sequence>MAPLSPAPANSKGQYQFVNREMIEPQSATEAPAQTQLHIPQRLRRAFLSISRFGDSLLSPYGLTSDQYSLLLTVYRDPGIRQADLGDAMFAEPNTITAMVTLLEKRVLLRRKASPTDGRAKLIHLTARGEKLTQKLAAEARHLRKLLYDCFAGEDGLTVLRILDRVTEEMQKARESLTSSNGSPDLDHDVPDTLKGTSTEARILPSRALRKKKTSRTEAAPR</sequence>
<dbReference type="Gene3D" id="1.10.10.10">
    <property type="entry name" value="Winged helix-like DNA-binding domain superfamily/Winged helix DNA-binding domain"/>
    <property type="match status" value="1"/>
</dbReference>
<evidence type="ECO:0000256" key="1">
    <source>
        <dbReference type="SAM" id="MobiDB-lite"/>
    </source>
</evidence>
<dbReference type="EMBL" id="JACHIO010000029">
    <property type="protein sequence ID" value="MBB5066562.1"/>
    <property type="molecule type" value="Genomic_DNA"/>
</dbReference>
<feature type="region of interest" description="Disordered" evidence="1">
    <location>
        <begin position="173"/>
        <end position="222"/>
    </location>
</feature>
<dbReference type="InterPro" id="IPR036390">
    <property type="entry name" value="WH_DNA-bd_sf"/>
</dbReference>
<protein>
    <submittedName>
        <fullName evidence="3">DNA-binding MarR family transcriptional regulator</fullName>
    </submittedName>
</protein>
<dbReference type="Pfam" id="PF01047">
    <property type="entry name" value="MarR"/>
    <property type="match status" value="1"/>
</dbReference>
<feature type="domain" description="HTH marR-type" evidence="2">
    <location>
        <begin position="36"/>
        <end position="168"/>
    </location>
</feature>
<dbReference type="InterPro" id="IPR039422">
    <property type="entry name" value="MarR/SlyA-like"/>
</dbReference>
<dbReference type="InterPro" id="IPR000835">
    <property type="entry name" value="HTH_MarR-typ"/>
</dbReference>
<name>A0A7W7ZUS4_9BACT</name>
<dbReference type="GO" id="GO:0006950">
    <property type="term" value="P:response to stress"/>
    <property type="evidence" value="ECO:0007669"/>
    <property type="project" value="TreeGrafter"/>
</dbReference>
<dbReference type="PANTHER" id="PTHR33164">
    <property type="entry name" value="TRANSCRIPTIONAL REGULATOR, MARR FAMILY"/>
    <property type="match status" value="1"/>
</dbReference>
<keyword evidence="3" id="KW-0238">DNA-binding</keyword>
<comment type="caution">
    <text evidence="3">The sequence shown here is derived from an EMBL/GenBank/DDBJ whole genome shotgun (WGS) entry which is preliminary data.</text>
</comment>
<dbReference type="PANTHER" id="PTHR33164:SF43">
    <property type="entry name" value="HTH-TYPE TRANSCRIPTIONAL REPRESSOR YETL"/>
    <property type="match status" value="1"/>
</dbReference>
<evidence type="ECO:0000259" key="2">
    <source>
        <dbReference type="PROSITE" id="PS50995"/>
    </source>
</evidence>